<sequence length="91" mass="9441">MSFLRLTLLVCLVVLAVVTSAVVGVVVESDWCDDVQAVHVPVAISKGSPITTGNGTAWTDAGASVCTPVTSIDSVWLSYFTFNPDGPGTVK</sequence>
<evidence type="ECO:0000256" key="1">
    <source>
        <dbReference type="SAM" id="SignalP"/>
    </source>
</evidence>
<dbReference type="GeneID" id="14912192"/>
<keyword evidence="3" id="KW-1185">Reference proteome</keyword>
<evidence type="ECO:0000313" key="3">
    <source>
        <dbReference type="Proteomes" id="UP000011083"/>
    </source>
</evidence>
<feature type="signal peptide" evidence="1">
    <location>
        <begin position="1"/>
        <end position="24"/>
    </location>
</feature>
<protein>
    <recommendedName>
        <fullName evidence="4">Secreted protein</fullName>
    </recommendedName>
</protein>
<dbReference type="KEGG" id="acan:ACA1_259360"/>
<dbReference type="RefSeq" id="XP_004333635.1">
    <property type="nucleotide sequence ID" value="XM_004333587.1"/>
</dbReference>
<reference evidence="2 3" key="1">
    <citation type="journal article" date="2013" name="Genome Biol.">
        <title>Genome of Acanthamoeba castellanii highlights extensive lateral gene transfer and early evolution of tyrosine kinase signaling.</title>
        <authorList>
            <person name="Clarke M."/>
            <person name="Lohan A.J."/>
            <person name="Liu B."/>
            <person name="Lagkouvardos I."/>
            <person name="Roy S."/>
            <person name="Zafar N."/>
            <person name="Bertelli C."/>
            <person name="Schilde C."/>
            <person name="Kianianmomeni A."/>
            <person name="Burglin T.R."/>
            <person name="Frech C."/>
            <person name="Turcotte B."/>
            <person name="Kopec K.O."/>
            <person name="Synnott J.M."/>
            <person name="Choo C."/>
            <person name="Paponov I."/>
            <person name="Finkler A."/>
            <person name="Soon Heng Tan C."/>
            <person name="Hutchins A.P."/>
            <person name="Weinmeier T."/>
            <person name="Rattei T."/>
            <person name="Chu J.S."/>
            <person name="Gimenez G."/>
            <person name="Irimia M."/>
            <person name="Rigden D.J."/>
            <person name="Fitzpatrick D.A."/>
            <person name="Lorenzo-Morales J."/>
            <person name="Bateman A."/>
            <person name="Chiu C.H."/>
            <person name="Tang P."/>
            <person name="Hegemann P."/>
            <person name="Fromm H."/>
            <person name="Raoult D."/>
            <person name="Greub G."/>
            <person name="Miranda-Saavedra D."/>
            <person name="Chen N."/>
            <person name="Nash P."/>
            <person name="Ginger M.L."/>
            <person name="Horn M."/>
            <person name="Schaap P."/>
            <person name="Caler L."/>
            <person name="Loftus B."/>
        </authorList>
    </citation>
    <scope>NUCLEOTIDE SEQUENCE [LARGE SCALE GENOMIC DNA]</scope>
    <source>
        <strain evidence="2 3">Neff</strain>
    </source>
</reference>
<feature type="chain" id="PRO_5003990279" description="Secreted protein" evidence="1">
    <location>
        <begin position="25"/>
        <end position="91"/>
    </location>
</feature>
<evidence type="ECO:0008006" key="4">
    <source>
        <dbReference type="Google" id="ProtNLM"/>
    </source>
</evidence>
<keyword evidence="1" id="KW-0732">Signal</keyword>
<evidence type="ECO:0000313" key="2">
    <source>
        <dbReference type="EMBL" id="ELR11622.1"/>
    </source>
</evidence>
<organism evidence="2 3">
    <name type="scientific">Acanthamoeba castellanii (strain ATCC 30010 / Neff)</name>
    <dbReference type="NCBI Taxonomy" id="1257118"/>
    <lineage>
        <taxon>Eukaryota</taxon>
        <taxon>Amoebozoa</taxon>
        <taxon>Discosea</taxon>
        <taxon>Longamoebia</taxon>
        <taxon>Centramoebida</taxon>
        <taxon>Acanthamoebidae</taxon>
        <taxon>Acanthamoeba</taxon>
    </lineage>
</organism>
<dbReference type="AlphaFoldDB" id="L8GF80"/>
<accession>L8GF80</accession>
<dbReference type="VEuPathDB" id="AmoebaDB:ACA1_259360"/>
<dbReference type="EMBL" id="KB008148">
    <property type="protein sequence ID" value="ELR11622.1"/>
    <property type="molecule type" value="Genomic_DNA"/>
</dbReference>
<proteinExistence type="predicted"/>
<feature type="non-terminal residue" evidence="2">
    <location>
        <position position="91"/>
    </location>
</feature>
<dbReference type="Proteomes" id="UP000011083">
    <property type="component" value="Unassembled WGS sequence"/>
</dbReference>
<gene>
    <name evidence="2" type="ORF">ACA1_259360</name>
</gene>
<name>L8GF80_ACACF</name>